<keyword evidence="8" id="KW-1185">Reference proteome</keyword>
<dbReference type="InterPro" id="IPR007109">
    <property type="entry name" value="Brix"/>
</dbReference>
<reference evidence="7" key="1">
    <citation type="submission" date="2021-01" db="EMBL/GenBank/DDBJ databases">
        <authorList>
            <consortium name="Genoscope - CEA"/>
            <person name="William W."/>
        </authorList>
    </citation>
    <scope>NUCLEOTIDE SEQUENCE</scope>
</reference>
<keyword evidence="5" id="KW-0175">Coiled coil</keyword>
<name>A0A8S1Q1E4_PARPR</name>
<evidence type="ECO:0000259" key="6">
    <source>
        <dbReference type="PROSITE" id="PS50833"/>
    </source>
</evidence>
<evidence type="ECO:0000256" key="3">
    <source>
        <dbReference type="ARBA" id="ARBA00022517"/>
    </source>
</evidence>
<dbReference type="PROSITE" id="PS50833">
    <property type="entry name" value="BRIX"/>
    <property type="match status" value="1"/>
</dbReference>
<dbReference type="GO" id="GO:0000027">
    <property type="term" value="P:ribosomal large subunit assembly"/>
    <property type="evidence" value="ECO:0007669"/>
    <property type="project" value="TreeGrafter"/>
</dbReference>
<evidence type="ECO:0000313" key="8">
    <source>
        <dbReference type="Proteomes" id="UP000688137"/>
    </source>
</evidence>
<comment type="caution">
    <text evidence="7">The sequence shown here is derived from an EMBL/GenBank/DDBJ whole genome shotgun (WGS) entry which is preliminary data.</text>
</comment>
<keyword evidence="4" id="KW-0539">Nucleus</keyword>
<protein>
    <recommendedName>
        <fullName evidence="6">Brix domain-containing protein</fullName>
    </recommendedName>
</protein>
<evidence type="ECO:0000256" key="2">
    <source>
        <dbReference type="ARBA" id="ARBA00006369"/>
    </source>
</evidence>
<dbReference type="SMART" id="SM00879">
    <property type="entry name" value="Brix"/>
    <property type="match status" value="1"/>
</dbReference>
<dbReference type="PANTHER" id="PTHR13634">
    <property type="entry name" value="RIBOSOME BIOGENESIS PROTEIN BRIX"/>
    <property type="match status" value="1"/>
</dbReference>
<keyword evidence="3" id="KW-0690">Ribosome biogenesis</keyword>
<dbReference type="PANTHER" id="PTHR13634:SF0">
    <property type="entry name" value="RIBOSOME BIOGENESIS PROTEIN BRX1 HOMOLOG"/>
    <property type="match status" value="1"/>
</dbReference>
<dbReference type="GO" id="GO:0006364">
    <property type="term" value="P:rRNA processing"/>
    <property type="evidence" value="ECO:0007669"/>
    <property type="project" value="InterPro"/>
</dbReference>
<dbReference type="EMBL" id="CAJJDM010000145">
    <property type="protein sequence ID" value="CAD8109509.1"/>
    <property type="molecule type" value="Genomic_DNA"/>
</dbReference>
<dbReference type="GO" id="GO:0019843">
    <property type="term" value="F:rRNA binding"/>
    <property type="evidence" value="ECO:0007669"/>
    <property type="project" value="InterPro"/>
</dbReference>
<dbReference type="OMA" id="QMFIKMF"/>
<dbReference type="Proteomes" id="UP000688137">
    <property type="component" value="Unassembled WGS sequence"/>
</dbReference>
<evidence type="ECO:0000256" key="4">
    <source>
        <dbReference type="ARBA" id="ARBA00023242"/>
    </source>
</evidence>
<proteinExistence type="inferred from homology"/>
<dbReference type="Pfam" id="PF04427">
    <property type="entry name" value="Brix"/>
    <property type="match status" value="1"/>
</dbReference>
<feature type="domain" description="Brix" evidence="6">
    <location>
        <begin position="12"/>
        <end position="201"/>
    </location>
</feature>
<accession>A0A8S1Q1E4</accession>
<evidence type="ECO:0000256" key="5">
    <source>
        <dbReference type="SAM" id="Coils"/>
    </source>
</evidence>
<feature type="coiled-coil region" evidence="5">
    <location>
        <begin position="222"/>
        <end position="249"/>
    </location>
</feature>
<dbReference type="GO" id="GO:0005730">
    <property type="term" value="C:nucleolus"/>
    <property type="evidence" value="ECO:0007669"/>
    <property type="project" value="UniProtKB-SubCell"/>
</dbReference>
<dbReference type="AlphaFoldDB" id="A0A8S1Q1E4"/>
<dbReference type="FunFam" id="3.40.50.10480:FF:000009">
    <property type="entry name" value="Ribosome biogenesis protein, putative"/>
    <property type="match status" value="1"/>
</dbReference>
<comment type="similarity">
    <text evidence="2">Belongs to the BRX1 family.</text>
</comment>
<sequence>MAEKQHKVFYRNHILIVPTRNLDLQHRHFMLDIMSILPHSKKTNKIKYEQLRQVIPSLCENHKCNSFIVFHTISNQLILVFGSYPSGPTVQFSVLNITTIKDLQLAGNFSKKGRVLLQFDQRFETIVKYKLIKEIITLLFNVAQARFTDNFIDRIFTFTTEGEAQNRIWFRQYEIYQQKELREIGPRFALELISIDEGLSSGNILYQGSQINASQTQFKQKIRKSEKKFEKILNEINLKEEEIEVEEND</sequence>
<gene>
    <name evidence="7" type="ORF">PPRIM_AZ9-3.1.T1410013</name>
</gene>
<dbReference type="InterPro" id="IPR026532">
    <property type="entry name" value="BRX1"/>
</dbReference>
<evidence type="ECO:0000256" key="1">
    <source>
        <dbReference type="ARBA" id="ARBA00004604"/>
    </source>
</evidence>
<comment type="subcellular location">
    <subcellularLocation>
        <location evidence="1">Nucleus</location>
        <location evidence="1">Nucleolus</location>
    </subcellularLocation>
</comment>
<organism evidence="7 8">
    <name type="scientific">Paramecium primaurelia</name>
    <dbReference type="NCBI Taxonomy" id="5886"/>
    <lineage>
        <taxon>Eukaryota</taxon>
        <taxon>Sar</taxon>
        <taxon>Alveolata</taxon>
        <taxon>Ciliophora</taxon>
        <taxon>Intramacronucleata</taxon>
        <taxon>Oligohymenophorea</taxon>
        <taxon>Peniculida</taxon>
        <taxon>Parameciidae</taxon>
        <taxon>Paramecium</taxon>
    </lineage>
</organism>
<evidence type="ECO:0000313" key="7">
    <source>
        <dbReference type="EMBL" id="CAD8109509.1"/>
    </source>
</evidence>